<proteinExistence type="predicted"/>
<dbReference type="Proteomes" id="UP000265520">
    <property type="component" value="Unassembled WGS sequence"/>
</dbReference>
<reference evidence="2 3" key="1">
    <citation type="journal article" date="2018" name="Front. Plant Sci.">
        <title>Red Clover (Trifolium pratense) and Zigzag Clover (T. medium) - A Picture of Genomic Similarities and Differences.</title>
        <authorList>
            <person name="Dluhosova J."/>
            <person name="Istvanek J."/>
            <person name="Nedelnik J."/>
            <person name="Repkova J."/>
        </authorList>
    </citation>
    <scope>NUCLEOTIDE SEQUENCE [LARGE SCALE GENOMIC DNA]</scope>
    <source>
        <strain evidence="3">cv. 10/8</strain>
        <tissue evidence="2">Leaf</tissue>
    </source>
</reference>
<evidence type="ECO:0000313" key="2">
    <source>
        <dbReference type="EMBL" id="MCI58110.1"/>
    </source>
</evidence>
<accession>A0A392TD14</accession>
<keyword evidence="3" id="KW-1185">Reference proteome</keyword>
<evidence type="ECO:0000313" key="3">
    <source>
        <dbReference type="Proteomes" id="UP000265520"/>
    </source>
</evidence>
<protein>
    <submittedName>
        <fullName evidence="2">Uncharacterized protein</fullName>
    </submittedName>
</protein>
<organism evidence="2 3">
    <name type="scientific">Trifolium medium</name>
    <dbReference type="NCBI Taxonomy" id="97028"/>
    <lineage>
        <taxon>Eukaryota</taxon>
        <taxon>Viridiplantae</taxon>
        <taxon>Streptophyta</taxon>
        <taxon>Embryophyta</taxon>
        <taxon>Tracheophyta</taxon>
        <taxon>Spermatophyta</taxon>
        <taxon>Magnoliopsida</taxon>
        <taxon>eudicotyledons</taxon>
        <taxon>Gunneridae</taxon>
        <taxon>Pentapetalae</taxon>
        <taxon>rosids</taxon>
        <taxon>fabids</taxon>
        <taxon>Fabales</taxon>
        <taxon>Fabaceae</taxon>
        <taxon>Papilionoideae</taxon>
        <taxon>50 kb inversion clade</taxon>
        <taxon>NPAAA clade</taxon>
        <taxon>Hologalegina</taxon>
        <taxon>IRL clade</taxon>
        <taxon>Trifolieae</taxon>
        <taxon>Trifolium</taxon>
    </lineage>
</organism>
<dbReference type="AlphaFoldDB" id="A0A392TD14"/>
<feature type="region of interest" description="Disordered" evidence="1">
    <location>
        <begin position="49"/>
        <end position="69"/>
    </location>
</feature>
<name>A0A392TD14_9FABA</name>
<dbReference type="EMBL" id="LXQA010540496">
    <property type="protein sequence ID" value="MCI58110.1"/>
    <property type="molecule type" value="Genomic_DNA"/>
</dbReference>
<comment type="caution">
    <text evidence="2">The sequence shown here is derived from an EMBL/GenBank/DDBJ whole genome shotgun (WGS) entry which is preliminary data.</text>
</comment>
<evidence type="ECO:0000256" key="1">
    <source>
        <dbReference type="SAM" id="MobiDB-lite"/>
    </source>
</evidence>
<sequence length="69" mass="7684">MNSFQNHNSNTKTKTDEMISNTIVIRNGSELVLTFLLLMDQAVIHSMPEGINSNSSLNLLPRSGMWPPP</sequence>